<feature type="transmembrane region" description="Helical" evidence="1">
    <location>
        <begin position="6"/>
        <end position="24"/>
    </location>
</feature>
<name>B8GK01_METPE</name>
<dbReference type="RefSeq" id="WP_012618391.1">
    <property type="nucleotide sequence ID" value="NC_011832.1"/>
</dbReference>
<protein>
    <submittedName>
        <fullName evidence="2">Uncharacterized protein</fullName>
    </submittedName>
</protein>
<keyword evidence="1" id="KW-0472">Membrane</keyword>
<evidence type="ECO:0000313" key="2">
    <source>
        <dbReference type="EMBL" id="ACL17072.1"/>
    </source>
</evidence>
<organism evidence="2 3">
    <name type="scientific">Methanosphaerula palustris (strain ATCC BAA-1556 / DSM 19958 / E1-9c)</name>
    <dbReference type="NCBI Taxonomy" id="521011"/>
    <lineage>
        <taxon>Archaea</taxon>
        <taxon>Methanobacteriati</taxon>
        <taxon>Methanobacteriota</taxon>
        <taxon>Stenosarchaea group</taxon>
        <taxon>Methanomicrobia</taxon>
        <taxon>Methanomicrobiales</taxon>
        <taxon>Methanoregulaceae</taxon>
        <taxon>Methanosphaerula</taxon>
    </lineage>
</organism>
<keyword evidence="1" id="KW-1133">Transmembrane helix</keyword>
<evidence type="ECO:0000256" key="1">
    <source>
        <dbReference type="SAM" id="Phobius"/>
    </source>
</evidence>
<dbReference type="GeneID" id="7270311"/>
<dbReference type="EMBL" id="CP001338">
    <property type="protein sequence ID" value="ACL17072.1"/>
    <property type="molecule type" value="Genomic_DNA"/>
</dbReference>
<gene>
    <name evidence="2" type="ordered locus">Mpal_1765</name>
</gene>
<dbReference type="OrthoDB" id="107350at2157"/>
<accession>B8GK01</accession>
<dbReference type="Proteomes" id="UP000002457">
    <property type="component" value="Chromosome"/>
</dbReference>
<reference evidence="2 3" key="1">
    <citation type="journal article" date="2015" name="Genome Announc.">
        <title>Complete Genome Sequence of Methanosphaerula palustris E1-9CT, a Hydrogenotrophic Methanogen Isolated from a Minerotrophic Fen Peatland.</title>
        <authorList>
            <person name="Cadillo-Quiroz H."/>
            <person name="Browne P."/>
            <person name="Kyrpides N."/>
            <person name="Woyke T."/>
            <person name="Goodwin L."/>
            <person name="Detter C."/>
            <person name="Yavitt J.B."/>
            <person name="Zinder S.H."/>
        </authorList>
    </citation>
    <scope>NUCLEOTIDE SEQUENCE [LARGE SCALE GENOMIC DNA]</scope>
    <source>
        <strain evidence="3">ATCC BAA-1556 / DSM 19958 / E1-9c</strain>
    </source>
</reference>
<evidence type="ECO:0000313" key="3">
    <source>
        <dbReference type="Proteomes" id="UP000002457"/>
    </source>
</evidence>
<sequence length="208" mass="23172">MDRRDILTIVVGVVIVLVISLVLHPPQIGVQQVKETPVPTVNMTVVTSNQTTIPTIPLPIVIAAPTGQQSDLQQLTFTKTPWLFPRYQMPDNLNVFGASDPAWRFNDTIAFAYLSDKRGGLTNNFTVQYPIWKINCTVTAVTHPEQAQFQMVLVDADTGTIVTGMQFSYPGTMSRILQTSRHQFYLIIACQDVDHYSLTLETSPGYLS</sequence>
<dbReference type="KEGG" id="mpl:Mpal_1765"/>
<dbReference type="AlphaFoldDB" id="B8GK01"/>
<keyword evidence="3" id="KW-1185">Reference proteome</keyword>
<proteinExistence type="predicted"/>
<dbReference type="eggNOG" id="arCOG06912">
    <property type="taxonomic scope" value="Archaea"/>
</dbReference>
<keyword evidence="1" id="KW-0812">Transmembrane</keyword>
<dbReference type="HOGENOM" id="CLU_1275336_0_0_2"/>